<evidence type="ECO:0008006" key="3">
    <source>
        <dbReference type="Google" id="ProtNLM"/>
    </source>
</evidence>
<organism evidence="1 2">
    <name type="scientific">Chitinophaga arvensicola</name>
    <dbReference type="NCBI Taxonomy" id="29529"/>
    <lineage>
        <taxon>Bacteria</taxon>
        <taxon>Pseudomonadati</taxon>
        <taxon>Bacteroidota</taxon>
        <taxon>Chitinophagia</taxon>
        <taxon>Chitinophagales</taxon>
        <taxon>Chitinophagaceae</taxon>
        <taxon>Chitinophaga</taxon>
    </lineage>
</organism>
<name>A0A1I0RMY8_9BACT</name>
<keyword evidence="2" id="KW-1185">Reference proteome</keyword>
<reference evidence="2" key="1">
    <citation type="submission" date="2016-10" db="EMBL/GenBank/DDBJ databases">
        <authorList>
            <person name="Varghese N."/>
            <person name="Submissions S."/>
        </authorList>
    </citation>
    <scope>NUCLEOTIDE SEQUENCE [LARGE SCALE GENOMIC DNA]</scope>
    <source>
        <strain evidence="2">DSM 3695</strain>
    </source>
</reference>
<dbReference type="RefSeq" id="WP_089896198.1">
    <property type="nucleotide sequence ID" value="NZ_FOJG01000001.1"/>
</dbReference>
<gene>
    <name evidence="1" type="ORF">SAMN04488122_3118</name>
</gene>
<evidence type="ECO:0000313" key="1">
    <source>
        <dbReference type="EMBL" id="SEW42566.1"/>
    </source>
</evidence>
<dbReference type="EMBL" id="FOJG01000001">
    <property type="protein sequence ID" value="SEW42566.1"/>
    <property type="molecule type" value="Genomic_DNA"/>
</dbReference>
<sequence>MQKKSGITGALLTLFVIVVLAYNCTDHPKKDPGTTSEQDSSAWQAGAFQNHRDSVPSAQQYPDSLFVLSHDYPSTAKPVVDPSWQRALKGQPISASNVFAYMDSLKSYVAPHLLPFFTSNATWSAAKNGWFHEPWLGSQRESILGTYLGNGNPANMFTTLKEDEAGYVLTLYDSTAAYTVGQIWGETGQKVNLMNNAAQFKEGSVIVKLAFSNINYPQWSVMENAQTFHVFDTIPTLADPRLGYQLRKVSFFQMDVIVKDSKTSPKTGWVYSTFVYKKDASGSTWEKMVPLGAMWGNDPDINSPIAPPYPKLNETVINPDAPAYSKETLGWGGRLSGPNDGAVTQVAYDLDTKKKYTNLALSSCMSCHSPAQDTLKAFLLPAPVPNSDSFFVFTPGGPRWKLWFRDNYGDVPFSPGQVGMDYDMVMAFKSIPAFEAAQPTATRNKLLMENIAAIKKFRRHNSNSRFWH</sequence>
<protein>
    <recommendedName>
        <fullName evidence="3">Cytochrome c domain-containing protein</fullName>
    </recommendedName>
</protein>
<proteinExistence type="predicted"/>
<dbReference type="AlphaFoldDB" id="A0A1I0RMY8"/>
<evidence type="ECO:0000313" key="2">
    <source>
        <dbReference type="Proteomes" id="UP000199310"/>
    </source>
</evidence>
<accession>A0A1I0RMY8</accession>
<dbReference type="OrthoDB" id="8830878at2"/>
<dbReference type="Proteomes" id="UP000199310">
    <property type="component" value="Unassembled WGS sequence"/>
</dbReference>